<dbReference type="RefSeq" id="WP_390323139.1">
    <property type="nucleotide sequence ID" value="NZ_JBHSUQ010000001.1"/>
</dbReference>
<accession>A0ABV7F777</accession>
<dbReference type="EMBL" id="JBHRTP010000092">
    <property type="protein sequence ID" value="MFC3110964.1"/>
    <property type="molecule type" value="Genomic_DNA"/>
</dbReference>
<gene>
    <name evidence="1" type="ORF">ACFOFO_23935</name>
</gene>
<evidence type="ECO:0000313" key="2">
    <source>
        <dbReference type="Proteomes" id="UP001595530"/>
    </source>
</evidence>
<name>A0ABV7F777_9BURK</name>
<keyword evidence="2" id="KW-1185">Reference proteome</keyword>
<reference evidence="2" key="1">
    <citation type="journal article" date="2019" name="Int. J. Syst. Evol. Microbiol.">
        <title>The Global Catalogue of Microorganisms (GCM) 10K type strain sequencing project: providing services to taxonomists for standard genome sequencing and annotation.</title>
        <authorList>
            <consortium name="The Broad Institute Genomics Platform"/>
            <consortium name="The Broad Institute Genome Sequencing Center for Infectious Disease"/>
            <person name="Wu L."/>
            <person name="Ma J."/>
        </authorList>
    </citation>
    <scope>NUCLEOTIDE SEQUENCE [LARGE SCALE GENOMIC DNA]</scope>
    <source>
        <strain evidence="2">KCTC 42986</strain>
    </source>
</reference>
<proteinExistence type="predicted"/>
<comment type="caution">
    <text evidence="1">The sequence shown here is derived from an EMBL/GenBank/DDBJ whole genome shotgun (WGS) entry which is preliminary data.</text>
</comment>
<sequence>MGGQGSRLANLAACHACILLPETSCETINQGLDRAMIVGTPDDRRPGLMSDLLHDAYVGIDDLWLSSSLDFDYQPMLWCLWRRQLLVLAEFEVIVQTVSIDK</sequence>
<evidence type="ECO:0000313" key="1">
    <source>
        <dbReference type="EMBL" id="MFC3110964.1"/>
    </source>
</evidence>
<dbReference type="Proteomes" id="UP001595530">
    <property type="component" value="Unassembled WGS sequence"/>
</dbReference>
<protein>
    <submittedName>
        <fullName evidence="1">Uncharacterized protein</fullName>
    </submittedName>
</protein>
<organism evidence="1 2">
    <name type="scientific">Undibacterium arcticum</name>
    <dbReference type="NCBI Taxonomy" id="1762892"/>
    <lineage>
        <taxon>Bacteria</taxon>
        <taxon>Pseudomonadati</taxon>
        <taxon>Pseudomonadota</taxon>
        <taxon>Betaproteobacteria</taxon>
        <taxon>Burkholderiales</taxon>
        <taxon>Oxalobacteraceae</taxon>
        <taxon>Undibacterium</taxon>
    </lineage>
</organism>